<reference evidence="2 3" key="1">
    <citation type="journal article" date="2014" name="J. Biotechnol.">
        <title>Complete genome sequence of the actinobacterium Actinoplanes friuliensis HAG 010964, producer of the lipopeptide antibiotic friulimycin.</title>
        <authorList>
            <person name="Ruckert C."/>
            <person name="Szczepanowski R."/>
            <person name="Albersmeier A."/>
            <person name="Goesmann A."/>
            <person name="Fischer N."/>
            <person name="Steinkamper A."/>
            <person name="Puhler A."/>
            <person name="Biener R."/>
            <person name="Schwartz D."/>
            <person name="Kalinowski J."/>
        </authorList>
    </citation>
    <scope>NUCLEOTIDE SEQUENCE [LARGE SCALE GENOMIC DNA]</scope>
    <source>
        <strain evidence="2 3">DSM 7358</strain>
    </source>
</reference>
<dbReference type="HOGENOM" id="CLU_1709343_0_0_11"/>
<keyword evidence="1" id="KW-0812">Transmembrane</keyword>
<dbReference type="AlphaFoldDB" id="U5W072"/>
<organism evidence="2 3">
    <name type="scientific">Actinoplanes friuliensis DSM 7358</name>
    <dbReference type="NCBI Taxonomy" id="1246995"/>
    <lineage>
        <taxon>Bacteria</taxon>
        <taxon>Bacillati</taxon>
        <taxon>Actinomycetota</taxon>
        <taxon>Actinomycetes</taxon>
        <taxon>Micromonosporales</taxon>
        <taxon>Micromonosporaceae</taxon>
        <taxon>Actinoplanes</taxon>
    </lineage>
</organism>
<accession>U5W072</accession>
<sequence length="153" mass="16328">MINSAADRPPMLEAGASLLAVVGVFSAGRVAYGVVTNLGQNGWSTGARGVFLVLNAIVLIFALFILVLAWQVRRGRTWAWVVSLVLLPFTIFFGGLLLLITALNDMVPFAGIGVVLFSLAALLTLTVPRSVRDHLLRKPAPAMQWAPGHPPAD</sequence>
<keyword evidence="1" id="KW-0472">Membrane</keyword>
<dbReference type="Proteomes" id="UP000017746">
    <property type="component" value="Chromosome"/>
</dbReference>
<dbReference type="EMBL" id="CP006272">
    <property type="protein sequence ID" value="AGZ41316.1"/>
    <property type="molecule type" value="Genomic_DNA"/>
</dbReference>
<proteinExistence type="predicted"/>
<keyword evidence="3" id="KW-1185">Reference proteome</keyword>
<evidence type="ECO:0000313" key="3">
    <source>
        <dbReference type="Proteomes" id="UP000017746"/>
    </source>
</evidence>
<dbReference type="KEGG" id="afs:AFR_15170"/>
<dbReference type="OrthoDB" id="3298534at2"/>
<protein>
    <submittedName>
        <fullName evidence="2">Uncharacterized protein</fullName>
    </submittedName>
</protein>
<name>U5W072_9ACTN</name>
<dbReference type="PATRIC" id="fig|1246995.3.peg.3080"/>
<keyword evidence="1" id="KW-1133">Transmembrane helix</keyword>
<evidence type="ECO:0000256" key="1">
    <source>
        <dbReference type="SAM" id="Phobius"/>
    </source>
</evidence>
<evidence type="ECO:0000313" key="2">
    <source>
        <dbReference type="EMBL" id="AGZ41316.1"/>
    </source>
</evidence>
<dbReference type="STRING" id="1246995.AFR_15170"/>
<feature type="transmembrane region" description="Helical" evidence="1">
    <location>
        <begin position="77"/>
        <end position="100"/>
    </location>
</feature>
<feature type="transmembrane region" description="Helical" evidence="1">
    <location>
        <begin position="49"/>
        <end position="70"/>
    </location>
</feature>
<dbReference type="RefSeq" id="WP_023361375.1">
    <property type="nucleotide sequence ID" value="NC_022657.1"/>
</dbReference>
<feature type="transmembrane region" description="Helical" evidence="1">
    <location>
        <begin position="106"/>
        <end position="127"/>
    </location>
</feature>
<gene>
    <name evidence="2" type="ORF">AFR_15170</name>
</gene>